<dbReference type="Gene3D" id="3.30.70.270">
    <property type="match status" value="1"/>
</dbReference>
<feature type="domain" description="GGDEF" evidence="3">
    <location>
        <begin position="127"/>
        <end position="260"/>
    </location>
</feature>
<name>A0A348G0B1_9HYPH</name>
<dbReference type="EMBL" id="AP018907">
    <property type="protein sequence ID" value="BBF92994.1"/>
    <property type="molecule type" value="Genomic_DNA"/>
</dbReference>
<dbReference type="CDD" id="cd01949">
    <property type="entry name" value="GGDEF"/>
    <property type="match status" value="1"/>
</dbReference>
<dbReference type="AlphaFoldDB" id="A0A348G0B1"/>
<dbReference type="NCBIfam" id="TIGR00254">
    <property type="entry name" value="GGDEF"/>
    <property type="match status" value="1"/>
</dbReference>
<dbReference type="Proteomes" id="UP000266934">
    <property type="component" value="Chromosome"/>
</dbReference>
<dbReference type="FunFam" id="3.30.70.270:FF:000001">
    <property type="entry name" value="Diguanylate cyclase domain protein"/>
    <property type="match status" value="1"/>
</dbReference>
<reference evidence="4 5" key="1">
    <citation type="submission" date="2018-08" db="EMBL/GenBank/DDBJ databases">
        <title>Complete genome sequencing of Blastochloris tepida GI.</title>
        <authorList>
            <person name="Tsukatani Y."/>
            <person name="Mori H."/>
        </authorList>
    </citation>
    <scope>NUCLEOTIDE SEQUENCE [LARGE SCALE GENOMIC DNA]</scope>
    <source>
        <strain evidence="4 5">GI</strain>
    </source>
</reference>
<proteinExistence type="predicted"/>
<organism evidence="4 5">
    <name type="scientific">Blastochloris tepida</name>
    <dbReference type="NCBI Taxonomy" id="2233851"/>
    <lineage>
        <taxon>Bacteria</taxon>
        <taxon>Pseudomonadati</taxon>
        <taxon>Pseudomonadota</taxon>
        <taxon>Alphaproteobacteria</taxon>
        <taxon>Hyphomicrobiales</taxon>
        <taxon>Blastochloridaceae</taxon>
        <taxon>Blastochloris</taxon>
    </lineage>
</organism>
<sequence>MSNALDLEQQIEAVLSAEDHGDAVTARRLLAELYERYRDQKRLLDRLVRISDRYQLAERERGAAYASDYRREVRRIEKLVRISDSYQAMLRELTDRLRTLSTHDDLTGLLNRRSLREQLLEAIAGASAFGVAFVDVDHFKAINDRWGHLAGDTVLGRLAEAIVAHLGHGDSCGRWGGEEFLILLRGRPAATMMQIAERLREDVANLRHAGGDGATFSVTISLGLTVHRPGEALEALLSRADSALYQAKETGRNRSVLLPADEERGATLDHRCA</sequence>
<dbReference type="KEGG" id="blag:BLTE_16790"/>
<dbReference type="InterPro" id="IPR029787">
    <property type="entry name" value="Nucleotide_cyclase"/>
</dbReference>
<dbReference type="InterPro" id="IPR043128">
    <property type="entry name" value="Rev_trsase/Diguanyl_cyclase"/>
</dbReference>
<protein>
    <recommendedName>
        <fullName evidence="1">diguanylate cyclase</fullName>
        <ecNumber evidence="1">2.7.7.65</ecNumber>
    </recommendedName>
</protein>
<dbReference type="GO" id="GO:1902201">
    <property type="term" value="P:negative regulation of bacterial-type flagellum-dependent cell motility"/>
    <property type="evidence" value="ECO:0007669"/>
    <property type="project" value="TreeGrafter"/>
</dbReference>
<dbReference type="PANTHER" id="PTHR45138">
    <property type="entry name" value="REGULATORY COMPONENTS OF SENSORY TRANSDUCTION SYSTEM"/>
    <property type="match status" value="1"/>
</dbReference>
<dbReference type="SUPFAM" id="SSF55073">
    <property type="entry name" value="Nucleotide cyclase"/>
    <property type="match status" value="1"/>
</dbReference>
<dbReference type="GO" id="GO:0005886">
    <property type="term" value="C:plasma membrane"/>
    <property type="evidence" value="ECO:0007669"/>
    <property type="project" value="TreeGrafter"/>
</dbReference>
<dbReference type="GO" id="GO:0043709">
    <property type="term" value="P:cell adhesion involved in single-species biofilm formation"/>
    <property type="evidence" value="ECO:0007669"/>
    <property type="project" value="TreeGrafter"/>
</dbReference>
<accession>A0A348G0B1</accession>
<dbReference type="EC" id="2.7.7.65" evidence="1"/>
<evidence type="ECO:0000313" key="5">
    <source>
        <dbReference type="Proteomes" id="UP000266934"/>
    </source>
</evidence>
<dbReference type="SMART" id="SM00267">
    <property type="entry name" value="GGDEF"/>
    <property type="match status" value="1"/>
</dbReference>
<evidence type="ECO:0000256" key="1">
    <source>
        <dbReference type="ARBA" id="ARBA00012528"/>
    </source>
</evidence>
<evidence type="ECO:0000259" key="3">
    <source>
        <dbReference type="PROSITE" id="PS50887"/>
    </source>
</evidence>
<dbReference type="PROSITE" id="PS50887">
    <property type="entry name" value="GGDEF"/>
    <property type="match status" value="1"/>
</dbReference>
<evidence type="ECO:0000313" key="4">
    <source>
        <dbReference type="EMBL" id="BBF92994.1"/>
    </source>
</evidence>
<keyword evidence="5" id="KW-1185">Reference proteome</keyword>
<dbReference type="InterPro" id="IPR050469">
    <property type="entry name" value="Diguanylate_Cyclase"/>
</dbReference>
<dbReference type="Pfam" id="PF00990">
    <property type="entry name" value="GGDEF"/>
    <property type="match status" value="1"/>
</dbReference>
<dbReference type="OrthoDB" id="9812260at2"/>
<evidence type="ECO:0000256" key="2">
    <source>
        <dbReference type="ARBA" id="ARBA00034247"/>
    </source>
</evidence>
<comment type="catalytic activity">
    <reaction evidence="2">
        <text>2 GTP = 3',3'-c-di-GMP + 2 diphosphate</text>
        <dbReference type="Rhea" id="RHEA:24898"/>
        <dbReference type="ChEBI" id="CHEBI:33019"/>
        <dbReference type="ChEBI" id="CHEBI:37565"/>
        <dbReference type="ChEBI" id="CHEBI:58805"/>
        <dbReference type="EC" id="2.7.7.65"/>
    </reaction>
</comment>
<gene>
    <name evidence="4" type="ORF">BLTE_16790</name>
</gene>
<dbReference type="InterPro" id="IPR000160">
    <property type="entry name" value="GGDEF_dom"/>
</dbReference>
<dbReference type="GO" id="GO:0052621">
    <property type="term" value="F:diguanylate cyclase activity"/>
    <property type="evidence" value="ECO:0007669"/>
    <property type="project" value="UniProtKB-EC"/>
</dbReference>
<dbReference type="PANTHER" id="PTHR45138:SF9">
    <property type="entry name" value="DIGUANYLATE CYCLASE DGCM-RELATED"/>
    <property type="match status" value="1"/>
</dbReference>